<dbReference type="InterPro" id="IPR036318">
    <property type="entry name" value="FAD-bd_PCMH-like_sf"/>
</dbReference>
<dbReference type="InterPro" id="IPR016166">
    <property type="entry name" value="FAD-bd_PCMH"/>
</dbReference>
<evidence type="ECO:0000259" key="8">
    <source>
        <dbReference type="PROSITE" id="PS51387"/>
    </source>
</evidence>
<dbReference type="InterPro" id="IPR004113">
    <property type="entry name" value="FAD-bd_oxidored_4_C"/>
</dbReference>
<organism evidence="9 10">
    <name type="scientific">Acidicapsa dinghuensis</name>
    <dbReference type="NCBI Taxonomy" id="2218256"/>
    <lineage>
        <taxon>Bacteria</taxon>
        <taxon>Pseudomonadati</taxon>
        <taxon>Acidobacteriota</taxon>
        <taxon>Terriglobia</taxon>
        <taxon>Terriglobales</taxon>
        <taxon>Acidobacteriaceae</taxon>
        <taxon>Acidicapsa</taxon>
    </lineage>
</organism>
<dbReference type="InterPro" id="IPR016164">
    <property type="entry name" value="FAD-linked_Oxase-like_C"/>
</dbReference>
<name>A0ABW1EJK8_9BACT</name>
<keyword evidence="10" id="KW-1185">Reference proteome</keyword>
<dbReference type="InterPro" id="IPR016171">
    <property type="entry name" value="Vanillyl_alc_oxidase_C-sub2"/>
</dbReference>
<dbReference type="Pfam" id="PF02913">
    <property type="entry name" value="FAD-oxidase_C"/>
    <property type="match status" value="1"/>
</dbReference>
<reference evidence="10" key="1">
    <citation type="journal article" date="2019" name="Int. J. Syst. Evol. Microbiol.">
        <title>The Global Catalogue of Microorganisms (GCM) 10K type strain sequencing project: providing services to taxonomists for standard genome sequencing and annotation.</title>
        <authorList>
            <consortium name="The Broad Institute Genomics Platform"/>
            <consortium name="The Broad Institute Genome Sequencing Center for Infectious Disease"/>
            <person name="Wu L."/>
            <person name="Ma J."/>
        </authorList>
    </citation>
    <scope>NUCLEOTIDE SEQUENCE [LARGE SCALE GENOMIC DNA]</scope>
    <source>
        <strain evidence="10">JCM 4087</strain>
    </source>
</reference>
<evidence type="ECO:0000256" key="6">
    <source>
        <dbReference type="ARBA" id="ARBA00023002"/>
    </source>
</evidence>
<dbReference type="PANTHER" id="PTHR11748:SF111">
    <property type="entry name" value="D-LACTATE DEHYDROGENASE, MITOCHONDRIAL-RELATED"/>
    <property type="match status" value="1"/>
</dbReference>
<keyword evidence="3" id="KW-0285">Flavoprotein</keyword>
<dbReference type="Gene3D" id="3.30.465.10">
    <property type="match status" value="1"/>
</dbReference>
<comment type="caution">
    <text evidence="9">The sequence shown here is derived from an EMBL/GenBank/DDBJ whole genome shotgun (WGS) entry which is preliminary data.</text>
</comment>
<dbReference type="Pfam" id="PF01565">
    <property type="entry name" value="FAD_binding_4"/>
    <property type="match status" value="1"/>
</dbReference>
<dbReference type="RefSeq" id="WP_263342099.1">
    <property type="nucleotide sequence ID" value="NZ_JAGSYH010000009.1"/>
</dbReference>
<dbReference type="Gene3D" id="1.10.45.10">
    <property type="entry name" value="Vanillyl-alcohol Oxidase, Chain A, domain 4"/>
    <property type="match status" value="1"/>
</dbReference>
<proteinExistence type="inferred from homology"/>
<evidence type="ECO:0000256" key="5">
    <source>
        <dbReference type="ARBA" id="ARBA00022946"/>
    </source>
</evidence>
<keyword evidence="4" id="KW-0274">FAD</keyword>
<dbReference type="InterPro" id="IPR016169">
    <property type="entry name" value="FAD-bd_PCMH_sub2"/>
</dbReference>
<gene>
    <name evidence="9" type="ORF">ACFPT7_18815</name>
</gene>
<dbReference type="SUPFAM" id="SSF55103">
    <property type="entry name" value="FAD-linked oxidases, C-terminal domain"/>
    <property type="match status" value="1"/>
</dbReference>
<dbReference type="EC" id="1.1.2.4" evidence="7"/>
<feature type="domain" description="FAD-binding PCMH-type" evidence="8">
    <location>
        <begin position="43"/>
        <end position="220"/>
    </location>
</feature>
<protein>
    <recommendedName>
        <fullName evidence="7">D-lactate dehydrogenase (cytochrome)</fullName>
        <ecNumber evidence="7">1.1.2.4</ecNumber>
    </recommendedName>
</protein>
<dbReference type="PROSITE" id="PS51387">
    <property type="entry name" value="FAD_PCMH"/>
    <property type="match status" value="1"/>
</dbReference>
<evidence type="ECO:0000256" key="4">
    <source>
        <dbReference type="ARBA" id="ARBA00022827"/>
    </source>
</evidence>
<keyword evidence="5" id="KW-0809">Transit peptide</keyword>
<comment type="cofactor">
    <cofactor evidence="1">
        <name>FAD</name>
        <dbReference type="ChEBI" id="CHEBI:57692"/>
    </cofactor>
</comment>
<evidence type="ECO:0000256" key="3">
    <source>
        <dbReference type="ARBA" id="ARBA00022630"/>
    </source>
</evidence>
<dbReference type="SUPFAM" id="SSF56176">
    <property type="entry name" value="FAD-binding/transporter-associated domain-like"/>
    <property type="match status" value="1"/>
</dbReference>
<sequence>MAAIHSISTVEAARRKLHEFLGERVSIAQSVREHHSHGEDTHPPALPDLVCFPHSTEEVSRIARVSAEHGLPIVPFGAGTSLEGHVQALRGGISIDMREMNRVLRISADDMDATVEAGVTRKQLQKALENTGLTFFIDPGADATLGGMAATRASGTTAVKYGTMRENVLGLTVVLADGRAIQTGTRARKSSAGYDLTRLFVGSEGTLGIITEVTLRLHAQPEAVTAAICAFESIEDAVKTVIEAIQLGVSVARIEFMDEHQVDAVNRYSHTGLKVKPTLLFEFHGVSQRAVEEAATMAQELAAEHGGLGFEWRTTLAEREELWKARHDVYYATRALRPGSRVLTTDVCVPISRLAECIVETRVELDQASFPAVMVGHVGDGNFHVQCLLDESQLGEAAEFSERLVERAQAMGGTCSGEHGIGLGKKKYLEHEHGAGVDVMRAIKRTLDPENRMNPGKVLDI</sequence>
<evidence type="ECO:0000256" key="7">
    <source>
        <dbReference type="ARBA" id="ARBA00038897"/>
    </source>
</evidence>
<dbReference type="Gene3D" id="3.30.70.2740">
    <property type="match status" value="1"/>
</dbReference>
<dbReference type="PANTHER" id="PTHR11748">
    <property type="entry name" value="D-LACTATE DEHYDROGENASE"/>
    <property type="match status" value="1"/>
</dbReference>
<comment type="similarity">
    <text evidence="2">Belongs to the FAD-binding oxidoreductase/transferase type 4 family.</text>
</comment>
<evidence type="ECO:0000313" key="9">
    <source>
        <dbReference type="EMBL" id="MFC5864365.1"/>
    </source>
</evidence>
<evidence type="ECO:0000256" key="2">
    <source>
        <dbReference type="ARBA" id="ARBA00008000"/>
    </source>
</evidence>
<evidence type="ECO:0000313" key="10">
    <source>
        <dbReference type="Proteomes" id="UP001596091"/>
    </source>
</evidence>
<dbReference type="InterPro" id="IPR006094">
    <property type="entry name" value="Oxid_FAD_bind_N"/>
</dbReference>
<accession>A0ABW1EJK8</accession>
<evidence type="ECO:0000256" key="1">
    <source>
        <dbReference type="ARBA" id="ARBA00001974"/>
    </source>
</evidence>
<dbReference type="EMBL" id="JBHSPH010000009">
    <property type="protein sequence ID" value="MFC5864365.1"/>
    <property type="molecule type" value="Genomic_DNA"/>
</dbReference>
<keyword evidence="6" id="KW-0560">Oxidoreductase</keyword>
<dbReference type="Proteomes" id="UP001596091">
    <property type="component" value="Unassembled WGS sequence"/>
</dbReference>